<feature type="transmembrane region" description="Helical" evidence="7">
    <location>
        <begin position="511"/>
        <end position="537"/>
    </location>
</feature>
<evidence type="ECO:0000313" key="9">
    <source>
        <dbReference type="Proteomes" id="UP001303760"/>
    </source>
</evidence>
<dbReference type="PANTHER" id="PTHR43791">
    <property type="entry name" value="PERMEASE-RELATED"/>
    <property type="match status" value="1"/>
</dbReference>
<feature type="transmembrane region" description="Helical" evidence="7">
    <location>
        <begin position="185"/>
        <end position="205"/>
    </location>
</feature>
<feature type="transmembrane region" description="Helical" evidence="7">
    <location>
        <begin position="156"/>
        <end position="178"/>
    </location>
</feature>
<feature type="transmembrane region" description="Helical" evidence="7">
    <location>
        <begin position="386"/>
        <end position="406"/>
    </location>
</feature>
<evidence type="ECO:0000256" key="7">
    <source>
        <dbReference type="SAM" id="Phobius"/>
    </source>
</evidence>
<keyword evidence="3 7" id="KW-0812">Transmembrane</keyword>
<reference evidence="8" key="2">
    <citation type="submission" date="2023-05" db="EMBL/GenBank/DDBJ databases">
        <authorList>
            <consortium name="Lawrence Berkeley National Laboratory"/>
            <person name="Steindorff A."/>
            <person name="Hensen N."/>
            <person name="Bonometti L."/>
            <person name="Westerberg I."/>
            <person name="Brannstrom I.O."/>
            <person name="Guillou S."/>
            <person name="Cros-Aarteil S."/>
            <person name="Calhoun S."/>
            <person name="Haridas S."/>
            <person name="Kuo A."/>
            <person name="Mondo S."/>
            <person name="Pangilinan J."/>
            <person name="Riley R."/>
            <person name="Labutti K."/>
            <person name="Andreopoulos B."/>
            <person name="Lipzen A."/>
            <person name="Chen C."/>
            <person name="Yanf M."/>
            <person name="Daum C."/>
            <person name="Ng V."/>
            <person name="Clum A."/>
            <person name="Ohm R."/>
            <person name="Martin F."/>
            <person name="Silar P."/>
            <person name="Natvig D."/>
            <person name="Lalanne C."/>
            <person name="Gautier V."/>
            <person name="Ament-Velasquez S.L."/>
            <person name="Kruys A."/>
            <person name="Hutchinson M.I."/>
            <person name="Powell A.J."/>
            <person name="Barry K."/>
            <person name="Miller A.N."/>
            <person name="Grigoriev I.V."/>
            <person name="Debuchy R."/>
            <person name="Gladieux P."/>
            <person name="Thoren M.H."/>
            <person name="Johannesson H."/>
        </authorList>
    </citation>
    <scope>NUCLEOTIDE SEQUENCE</scope>
    <source>
        <strain evidence="8">CBS 532.94</strain>
    </source>
</reference>
<evidence type="ECO:0000256" key="6">
    <source>
        <dbReference type="SAM" id="MobiDB-lite"/>
    </source>
</evidence>
<reference evidence="8" key="1">
    <citation type="journal article" date="2023" name="Mol. Phylogenet. Evol.">
        <title>Genome-scale phylogeny and comparative genomics of the fungal order Sordariales.</title>
        <authorList>
            <person name="Hensen N."/>
            <person name="Bonometti L."/>
            <person name="Westerberg I."/>
            <person name="Brannstrom I.O."/>
            <person name="Guillou S."/>
            <person name="Cros-Aarteil S."/>
            <person name="Calhoun S."/>
            <person name="Haridas S."/>
            <person name="Kuo A."/>
            <person name="Mondo S."/>
            <person name="Pangilinan J."/>
            <person name="Riley R."/>
            <person name="LaButti K."/>
            <person name="Andreopoulos B."/>
            <person name="Lipzen A."/>
            <person name="Chen C."/>
            <person name="Yan M."/>
            <person name="Daum C."/>
            <person name="Ng V."/>
            <person name="Clum A."/>
            <person name="Steindorff A."/>
            <person name="Ohm R.A."/>
            <person name="Martin F."/>
            <person name="Silar P."/>
            <person name="Natvig D.O."/>
            <person name="Lalanne C."/>
            <person name="Gautier V."/>
            <person name="Ament-Velasquez S.L."/>
            <person name="Kruys A."/>
            <person name="Hutchinson M.I."/>
            <person name="Powell A.J."/>
            <person name="Barry K."/>
            <person name="Miller A.N."/>
            <person name="Grigoriev I.V."/>
            <person name="Debuchy R."/>
            <person name="Gladieux P."/>
            <person name="Hiltunen Thoren M."/>
            <person name="Johannesson H."/>
        </authorList>
    </citation>
    <scope>NUCLEOTIDE SEQUENCE</scope>
    <source>
        <strain evidence="8">CBS 532.94</strain>
    </source>
</reference>
<proteinExistence type="predicted"/>
<feature type="region of interest" description="Disordered" evidence="6">
    <location>
        <begin position="547"/>
        <end position="588"/>
    </location>
</feature>
<feature type="region of interest" description="Disordered" evidence="6">
    <location>
        <begin position="1"/>
        <end position="84"/>
    </location>
</feature>
<dbReference type="InterPro" id="IPR011701">
    <property type="entry name" value="MFS"/>
</dbReference>
<dbReference type="AlphaFoldDB" id="A0AAN7CJG2"/>
<feature type="transmembrane region" description="Helical" evidence="7">
    <location>
        <begin position="418"/>
        <end position="436"/>
    </location>
</feature>
<comment type="subcellular location">
    <subcellularLocation>
        <location evidence="1">Membrane</location>
        <topology evidence="1">Multi-pass membrane protein</topology>
    </subcellularLocation>
</comment>
<feature type="transmembrane region" description="Helical" evidence="7">
    <location>
        <begin position="339"/>
        <end position="366"/>
    </location>
</feature>
<feature type="transmembrane region" description="Helical" evidence="7">
    <location>
        <begin position="245"/>
        <end position="265"/>
    </location>
</feature>
<keyword evidence="4 7" id="KW-1133">Transmembrane helix</keyword>
<feature type="transmembrane region" description="Helical" evidence="7">
    <location>
        <begin position="448"/>
        <end position="473"/>
    </location>
</feature>
<sequence length="588" mass="63615">MSSDRAGLTKAASSRGIGDGSRRDHDRARPSLSTTSSSSLEGAGAGALEKGRGLTPDTSSDDDDDDGDEDADDEAEKRSVEWCKLQDGVGREHKEGDGTLYTAEEEQAVIAKFDRRLVVFMAVLYLLSFVDRSNIGNARVAGMDEDLQSVPPRDGWYEWSLAAFYIAYIGFEWMSLLWRIIPAHIYVAALVLSWGVAASLQSVAVNYPMLIFLRTLLGIGEAGFTGVPFYLSFFFKRDELAFRTAIFISAAPLATSFASSLAWVILTLAESGPIAPWRLLFLIEGFPSVVAAALAWHIIPDSPQTAPYLTRREKKVARLRLQHEKRTISNNRKERRTSAALDTLSVLADPAAWLTAAIFFLANMAYSSLPVFLPTILHAMGHSAHAANALSAPPYLASFLLVLATAHASDTTRVRSPWLIGHALASAAGYAVLATATDLEPGNNSSWWVRYLAVFPAAAGFFNVVVLTIAWSINNQRGEARQGAGFALLQVVGQCGPLVGTRLYPDRDAPYYARGMAVCAGAMLGVAVLAGVLRWWLRRVNRRWEREEEQEGAGGGGDGAGEEGEALVGGGRGGGYEGRGPKGFRYML</sequence>
<comment type="caution">
    <text evidence="8">The sequence shown here is derived from an EMBL/GenBank/DDBJ whole genome shotgun (WGS) entry which is preliminary data.</text>
</comment>
<dbReference type="SUPFAM" id="SSF103473">
    <property type="entry name" value="MFS general substrate transporter"/>
    <property type="match status" value="1"/>
</dbReference>
<gene>
    <name evidence="8" type="ORF">C8A03DRAFT_29836</name>
</gene>
<feature type="transmembrane region" description="Helical" evidence="7">
    <location>
        <begin position="277"/>
        <end position="299"/>
    </location>
</feature>
<feature type="transmembrane region" description="Helical" evidence="7">
    <location>
        <begin position="211"/>
        <end position="233"/>
    </location>
</feature>
<evidence type="ECO:0000256" key="3">
    <source>
        <dbReference type="ARBA" id="ARBA00022692"/>
    </source>
</evidence>
<keyword evidence="9" id="KW-1185">Reference proteome</keyword>
<dbReference type="Pfam" id="PF07690">
    <property type="entry name" value="MFS_1"/>
    <property type="match status" value="1"/>
</dbReference>
<dbReference type="FunFam" id="1.20.1250.20:FF:000013">
    <property type="entry name" value="MFS general substrate transporter"/>
    <property type="match status" value="1"/>
</dbReference>
<organism evidence="8 9">
    <name type="scientific">Achaetomium macrosporum</name>
    <dbReference type="NCBI Taxonomy" id="79813"/>
    <lineage>
        <taxon>Eukaryota</taxon>
        <taxon>Fungi</taxon>
        <taxon>Dikarya</taxon>
        <taxon>Ascomycota</taxon>
        <taxon>Pezizomycotina</taxon>
        <taxon>Sordariomycetes</taxon>
        <taxon>Sordariomycetidae</taxon>
        <taxon>Sordariales</taxon>
        <taxon>Chaetomiaceae</taxon>
        <taxon>Achaetomium</taxon>
    </lineage>
</organism>
<evidence type="ECO:0000256" key="4">
    <source>
        <dbReference type="ARBA" id="ARBA00022989"/>
    </source>
</evidence>
<protein>
    <submittedName>
        <fullName evidence="8">Major facilitator superfamily transporter</fullName>
    </submittedName>
</protein>
<feature type="compositionally biased region" description="Acidic residues" evidence="6">
    <location>
        <begin position="59"/>
        <end position="74"/>
    </location>
</feature>
<evidence type="ECO:0000256" key="1">
    <source>
        <dbReference type="ARBA" id="ARBA00004141"/>
    </source>
</evidence>
<feature type="transmembrane region" description="Helical" evidence="7">
    <location>
        <begin position="117"/>
        <end position="136"/>
    </location>
</feature>
<evidence type="ECO:0000256" key="5">
    <source>
        <dbReference type="ARBA" id="ARBA00023136"/>
    </source>
</evidence>
<dbReference type="Proteomes" id="UP001303760">
    <property type="component" value="Unassembled WGS sequence"/>
</dbReference>
<dbReference type="GO" id="GO:0016020">
    <property type="term" value="C:membrane"/>
    <property type="evidence" value="ECO:0007669"/>
    <property type="project" value="UniProtKB-SubCell"/>
</dbReference>
<dbReference type="EMBL" id="MU860014">
    <property type="protein sequence ID" value="KAK4241943.1"/>
    <property type="molecule type" value="Genomic_DNA"/>
</dbReference>
<dbReference type="GO" id="GO:0022857">
    <property type="term" value="F:transmembrane transporter activity"/>
    <property type="evidence" value="ECO:0007669"/>
    <property type="project" value="InterPro"/>
</dbReference>
<dbReference type="InterPro" id="IPR036259">
    <property type="entry name" value="MFS_trans_sf"/>
</dbReference>
<keyword evidence="5 7" id="KW-0472">Membrane</keyword>
<feature type="compositionally biased region" description="Basic and acidic residues" evidence="6">
    <location>
        <begin position="20"/>
        <end position="29"/>
    </location>
</feature>
<feature type="transmembrane region" description="Helical" evidence="7">
    <location>
        <begin position="485"/>
        <end position="505"/>
    </location>
</feature>
<dbReference type="FunFam" id="1.20.1250.20:FF:000018">
    <property type="entry name" value="MFS transporter permease"/>
    <property type="match status" value="1"/>
</dbReference>
<dbReference type="Gene3D" id="1.20.1250.20">
    <property type="entry name" value="MFS general substrate transporter like domains"/>
    <property type="match status" value="2"/>
</dbReference>
<evidence type="ECO:0000256" key="2">
    <source>
        <dbReference type="ARBA" id="ARBA00022448"/>
    </source>
</evidence>
<evidence type="ECO:0000313" key="8">
    <source>
        <dbReference type="EMBL" id="KAK4241943.1"/>
    </source>
</evidence>
<dbReference type="PANTHER" id="PTHR43791:SF27">
    <property type="entry name" value="TRANSPORTER, PUTATIVE (AFU_ORTHOLOGUE AFUA_2G15730)-RELATED"/>
    <property type="match status" value="1"/>
</dbReference>
<feature type="compositionally biased region" description="Low complexity" evidence="6">
    <location>
        <begin position="31"/>
        <end position="48"/>
    </location>
</feature>
<feature type="compositionally biased region" description="Gly residues" evidence="6">
    <location>
        <begin position="567"/>
        <end position="578"/>
    </location>
</feature>
<name>A0AAN7CJG2_9PEZI</name>
<keyword evidence="2" id="KW-0813">Transport</keyword>
<accession>A0AAN7CJG2</accession>